<evidence type="ECO:0000256" key="7">
    <source>
        <dbReference type="ARBA" id="ARBA00023136"/>
    </source>
</evidence>
<evidence type="ECO:0000256" key="5">
    <source>
        <dbReference type="ARBA" id="ARBA00022801"/>
    </source>
</evidence>
<accession>A0A2S7M8X0</accession>
<gene>
    <name evidence="9" type="primary">xrtG</name>
    <name evidence="9" type="ORF">CYQ77_13590</name>
</gene>
<keyword evidence="2" id="KW-1003">Cell membrane</keyword>
<reference evidence="9 10" key="1">
    <citation type="submission" date="2017-12" db="EMBL/GenBank/DDBJ databases">
        <title>A pool of 800 enterococci isolated from chicken carcass rinse samples from New Zealand.</title>
        <authorList>
            <person name="Zhang J."/>
            <person name="Rogers L."/>
            <person name="Midwinter A."/>
            <person name="French N."/>
        </authorList>
    </citation>
    <scope>NUCLEOTIDE SEQUENCE [LARGE SCALE GENOMIC DNA]</scope>
    <source>
        <strain evidence="9 10">EN697</strain>
    </source>
</reference>
<dbReference type="AlphaFoldDB" id="A0A2S7M8X0"/>
<evidence type="ECO:0000313" key="10">
    <source>
        <dbReference type="Proteomes" id="UP000289562"/>
    </source>
</evidence>
<proteinExistence type="predicted"/>
<evidence type="ECO:0000313" key="9">
    <source>
        <dbReference type="EMBL" id="RXU82788.1"/>
    </source>
</evidence>
<dbReference type="InterPro" id="IPR019127">
    <property type="entry name" value="Exosortase"/>
</dbReference>
<dbReference type="Proteomes" id="UP000289562">
    <property type="component" value="Unassembled WGS sequence"/>
</dbReference>
<sequence>MNIYILICLFIWIYLLSIMKRSRLSAFYFILGSIGLFYFLILFSRPYWVWFLTQLLIKAVALFDSITHVTETFSQYSLLVVHSAKEQMSLYVDYECSGVIETAAFLGLLTFYPLYDRQEKFFYGIFGILCIFASNVIRLLLVIMLVHFGGSQLYFFAHSILGRLIFYGLVIALYYYTFTYSQVAKSLYQKKSKLLKRGVY</sequence>
<keyword evidence="6 8" id="KW-1133">Transmembrane helix</keyword>
<feature type="transmembrane region" description="Helical" evidence="8">
    <location>
        <begin position="121"/>
        <end position="146"/>
    </location>
</feature>
<dbReference type="RefSeq" id="WP_002326396.1">
    <property type="nucleotide sequence ID" value="NZ_CAMRQH010000001.1"/>
</dbReference>
<feature type="transmembrane region" description="Helical" evidence="8">
    <location>
        <begin position="153"/>
        <end position="176"/>
    </location>
</feature>
<dbReference type="NCBIfam" id="TIGR04178">
    <property type="entry name" value="exo_archaeo"/>
    <property type="match status" value="1"/>
</dbReference>
<feature type="transmembrane region" description="Helical" evidence="8">
    <location>
        <begin position="24"/>
        <end position="41"/>
    </location>
</feature>
<keyword evidence="7 8" id="KW-0472">Membrane</keyword>
<feature type="transmembrane region" description="Helical" evidence="8">
    <location>
        <begin position="90"/>
        <end position="115"/>
    </location>
</feature>
<dbReference type="InterPro" id="IPR026392">
    <property type="entry name" value="Exo/Archaeosortase_dom"/>
</dbReference>
<organism evidence="9 10">
    <name type="scientific">Enterococcus faecium</name>
    <name type="common">Streptococcus faecium</name>
    <dbReference type="NCBI Taxonomy" id="1352"/>
    <lineage>
        <taxon>Bacteria</taxon>
        <taxon>Bacillati</taxon>
        <taxon>Bacillota</taxon>
        <taxon>Bacilli</taxon>
        <taxon>Lactobacillales</taxon>
        <taxon>Enterococcaceae</taxon>
        <taxon>Enterococcus</taxon>
    </lineage>
</organism>
<dbReference type="GO" id="GO:0005886">
    <property type="term" value="C:plasma membrane"/>
    <property type="evidence" value="ECO:0007669"/>
    <property type="project" value="UniProtKB-SubCell"/>
</dbReference>
<dbReference type="GO" id="GO:0008233">
    <property type="term" value="F:peptidase activity"/>
    <property type="evidence" value="ECO:0007669"/>
    <property type="project" value="UniProtKB-KW"/>
</dbReference>
<evidence type="ECO:0000256" key="2">
    <source>
        <dbReference type="ARBA" id="ARBA00022475"/>
    </source>
</evidence>
<dbReference type="GO" id="GO:0006508">
    <property type="term" value="P:proteolysis"/>
    <property type="evidence" value="ECO:0007669"/>
    <property type="project" value="UniProtKB-KW"/>
</dbReference>
<evidence type="ECO:0000256" key="1">
    <source>
        <dbReference type="ARBA" id="ARBA00004651"/>
    </source>
</evidence>
<dbReference type="InterPro" id="IPR017541">
    <property type="entry name" value="Exosort-XrtG"/>
</dbReference>
<evidence type="ECO:0000256" key="3">
    <source>
        <dbReference type="ARBA" id="ARBA00022670"/>
    </source>
</evidence>
<comment type="caution">
    <text evidence="9">The sequence shown here is derived from an EMBL/GenBank/DDBJ whole genome shotgun (WGS) entry which is preliminary data.</text>
</comment>
<feature type="transmembrane region" description="Helical" evidence="8">
    <location>
        <begin position="47"/>
        <end position="69"/>
    </location>
</feature>
<evidence type="ECO:0000256" key="4">
    <source>
        <dbReference type="ARBA" id="ARBA00022692"/>
    </source>
</evidence>
<evidence type="ECO:0000256" key="8">
    <source>
        <dbReference type="SAM" id="Phobius"/>
    </source>
</evidence>
<dbReference type="EMBL" id="PJVH01000091">
    <property type="protein sequence ID" value="RXU82788.1"/>
    <property type="molecule type" value="Genomic_DNA"/>
</dbReference>
<dbReference type="NCBIfam" id="TIGR03110">
    <property type="entry name" value="exosort_Gpos"/>
    <property type="match status" value="1"/>
</dbReference>
<keyword evidence="5" id="KW-0378">Hydrolase</keyword>
<dbReference type="Pfam" id="PF09721">
    <property type="entry name" value="Exosortase_EpsH"/>
    <property type="match status" value="1"/>
</dbReference>
<evidence type="ECO:0000256" key="6">
    <source>
        <dbReference type="ARBA" id="ARBA00022989"/>
    </source>
</evidence>
<keyword evidence="3" id="KW-0645">Protease</keyword>
<name>A0A2S7M8X0_ENTFC</name>
<keyword evidence="4 8" id="KW-0812">Transmembrane</keyword>
<protein>
    <submittedName>
        <fullName evidence="9">Exosortase family protein XrtG</fullName>
    </submittedName>
</protein>
<comment type="subcellular location">
    <subcellularLocation>
        <location evidence="1">Cell membrane</location>
        <topology evidence="1">Multi-pass membrane protein</topology>
    </subcellularLocation>
</comment>